<keyword evidence="4" id="KW-0949">S-adenosyl-L-methionine</keyword>
<dbReference type="Gene3D" id="1.10.8.590">
    <property type="match status" value="1"/>
</dbReference>
<dbReference type="InterPro" id="IPR004384">
    <property type="entry name" value="RNA_MeTrfase_TrmJ/LasT"/>
</dbReference>
<dbReference type="PANTHER" id="PTHR42786:SF2">
    <property type="entry name" value="TRNA (CYTIDINE_URIDINE-2'-O-)-METHYLTRANSFERASE TRMJ"/>
    <property type="match status" value="1"/>
</dbReference>
<dbReference type="GO" id="GO:0032259">
    <property type="term" value="P:methylation"/>
    <property type="evidence" value="ECO:0007669"/>
    <property type="project" value="UniProtKB-KW"/>
</dbReference>
<dbReference type="InterPro" id="IPR029026">
    <property type="entry name" value="tRNA_m1G_MTases_N"/>
</dbReference>
<evidence type="ECO:0000256" key="1">
    <source>
        <dbReference type="ARBA" id="ARBA00007228"/>
    </source>
</evidence>
<protein>
    <submittedName>
        <fullName evidence="6">RNA methyltransferase</fullName>
    </submittedName>
</protein>
<dbReference type="Proteomes" id="UP001298424">
    <property type="component" value="Unassembled WGS sequence"/>
</dbReference>
<dbReference type="PANTHER" id="PTHR42786">
    <property type="entry name" value="TRNA/RRNA METHYLTRANSFERASE"/>
    <property type="match status" value="1"/>
</dbReference>
<dbReference type="SUPFAM" id="SSF75217">
    <property type="entry name" value="alpha/beta knot"/>
    <property type="match status" value="1"/>
</dbReference>
<keyword evidence="7" id="KW-1185">Reference proteome</keyword>
<organism evidence="6 7">
    <name type="scientific">Kingella pumchi</name>
    <dbReference type="NCBI Taxonomy" id="2779506"/>
    <lineage>
        <taxon>Bacteria</taxon>
        <taxon>Pseudomonadati</taxon>
        <taxon>Pseudomonadota</taxon>
        <taxon>Betaproteobacteria</taxon>
        <taxon>Neisseriales</taxon>
        <taxon>Neisseriaceae</taxon>
        <taxon>Kingella</taxon>
    </lineage>
</organism>
<dbReference type="Gene3D" id="3.40.1280.10">
    <property type="match status" value="1"/>
</dbReference>
<evidence type="ECO:0000256" key="4">
    <source>
        <dbReference type="ARBA" id="ARBA00022691"/>
    </source>
</evidence>
<dbReference type="GO" id="GO:0008168">
    <property type="term" value="F:methyltransferase activity"/>
    <property type="evidence" value="ECO:0007669"/>
    <property type="project" value="UniProtKB-KW"/>
</dbReference>
<sequence length="273" mass="29823">MDTAAPLPDYLQNLSVVLCRTSHPANIGAAARAMKTMGLTRLVLVAPNLMATPMTPEPPAFDPAAPESFRLPEESFVLASGAADVLENARICATLPEALADTVLSCALTSRKRELSAPLHSPRELTPEILAAARADLPAALVFGNETFGLSIEEVQCCNRLMTISGNPAYFSLNLAQAVQVVSYEIFSQTGYEMSHLLPESRPATHEQVAGMTGHLERMLETIGFFRRRNRERMMRRLRALFDRAGAGSEDIDILRGIFSTVEKKLDAKQPEN</sequence>
<dbReference type="PIRSF" id="PIRSF004808">
    <property type="entry name" value="LasT"/>
    <property type="match status" value="1"/>
</dbReference>
<dbReference type="EMBL" id="JAKOOW010000022">
    <property type="protein sequence ID" value="MCG6503906.1"/>
    <property type="molecule type" value="Genomic_DNA"/>
</dbReference>
<evidence type="ECO:0000259" key="5">
    <source>
        <dbReference type="Pfam" id="PF00588"/>
    </source>
</evidence>
<keyword evidence="3" id="KW-0808">Transferase</keyword>
<evidence type="ECO:0000256" key="3">
    <source>
        <dbReference type="ARBA" id="ARBA00022679"/>
    </source>
</evidence>
<dbReference type="RefSeq" id="WP_238746554.1">
    <property type="nucleotide sequence ID" value="NZ_JAKOOW010000022.1"/>
</dbReference>
<evidence type="ECO:0000313" key="7">
    <source>
        <dbReference type="Proteomes" id="UP001298424"/>
    </source>
</evidence>
<feature type="domain" description="tRNA/rRNA methyltransferase SpoU type" evidence="5">
    <location>
        <begin position="72"/>
        <end position="184"/>
    </location>
</feature>
<comment type="similarity">
    <text evidence="1">Belongs to the class IV-like SAM-binding methyltransferase superfamily. RNA methyltransferase TrmH family.</text>
</comment>
<dbReference type="CDD" id="cd18093">
    <property type="entry name" value="SpoU-like_TrmJ"/>
    <property type="match status" value="1"/>
</dbReference>
<proteinExistence type="inferred from homology"/>
<accession>A0ABS9NP65</accession>
<name>A0ABS9NP65_9NEIS</name>
<keyword evidence="2 6" id="KW-0489">Methyltransferase</keyword>
<dbReference type="Pfam" id="PF00588">
    <property type="entry name" value="SpoU_methylase"/>
    <property type="match status" value="1"/>
</dbReference>
<reference evidence="6 7" key="1">
    <citation type="submission" date="2022-02" db="EMBL/GenBank/DDBJ databases">
        <title>Genome sequence data of Kingella unionensis sp. nov. strain CICC 24913 (CCUG 75125).</title>
        <authorList>
            <person name="Xiao M."/>
        </authorList>
    </citation>
    <scope>NUCLEOTIDE SEQUENCE [LARGE SCALE GENOMIC DNA]</scope>
    <source>
        <strain evidence="6 7">CICC 24913</strain>
    </source>
</reference>
<dbReference type="InterPro" id="IPR001537">
    <property type="entry name" value="SpoU_MeTrfase"/>
</dbReference>
<comment type="caution">
    <text evidence="6">The sequence shown here is derived from an EMBL/GenBank/DDBJ whole genome shotgun (WGS) entry which is preliminary data.</text>
</comment>
<gene>
    <name evidence="6" type="ORF">MB824_05290</name>
</gene>
<evidence type="ECO:0000256" key="2">
    <source>
        <dbReference type="ARBA" id="ARBA00022603"/>
    </source>
</evidence>
<dbReference type="InterPro" id="IPR029028">
    <property type="entry name" value="Alpha/beta_knot_MTases"/>
</dbReference>
<evidence type="ECO:0000313" key="6">
    <source>
        <dbReference type="EMBL" id="MCG6503906.1"/>
    </source>
</evidence>